<dbReference type="RefSeq" id="XP_067712768.1">
    <property type="nucleotide sequence ID" value="XM_067856667.1"/>
</dbReference>
<dbReference type="GO" id="GO:0003723">
    <property type="term" value="F:RNA binding"/>
    <property type="evidence" value="ECO:0007669"/>
    <property type="project" value="UniProtKB-UniRule"/>
</dbReference>
<evidence type="ECO:0000256" key="3">
    <source>
        <dbReference type="ARBA" id="ARBA00022737"/>
    </source>
</evidence>
<accession>A0AAV4LL20</accession>
<evidence type="ECO:0000256" key="5">
    <source>
        <dbReference type="ARBA" id="ARBA00023242"/>
    </source>
</evidence>
<dbReference type="PROSITE" id="PS50102">
    <property type="entry name" value="RRM"/>
    <property type="match status" value="2"/>
</dbReference>
<evidence type="ECO:0000256" key="6">
    <source>
        <dbReference type="PROSITE-ProRule" id="PRU00176"/>
    </source>
</evidence>
<dbReference type="InterPro" id="IPR000504">
    <property type="entry name" value="RRM_dom"/>
</dbReference>
<evidence type="ECO:0000256" key="1">
    <source>
        <dbReference type="ARBA" id="ARBA00004123"/>
    </source>
</evidence>
<reference evidence="8 9" key="1">
    <citation type="submission" date="2021-06" db="EMBL/GenBank/DDBJ databases">
        <title>Genome sequence of Babesia caballi.</title>
        <authorList>
            <person name="Yamagishi J."/>
            <person name="Kidaka T."/>
            <person name="Ochi A."/>
        </authorList>
    </citation>
    <scope>NUCLEOTIDE SEQUENCE [LARGE SCALE GENOMIC DNA]</scope>
    <source>
        <strain evidence="8">USDA-D6B2</strain>
    </source>
</reference>
<dbReference type="SMART" id="SM00360">
    <property type="entry name" value="RRM"/>
    <property type="match status" value="2"/>
</dbReference>
<dbReference type="Gene3D" id="3.30.70.330">
    <property type="match status" value="2"/>
</dbReference>
<dbReference type="InterPro" id="IPR012677">
    <property type="entry name" value="Nucleotide-bd_a/b_plait_sf"/>
</dbReference>
<comment type="similarity">
    <text evidence="2">Belongs to the SF3B4 family.</text>
</comment>
<dbReference type="GO" id="GO:0071011">
    <property type="term" value="C:precatalytic spliceosome"/>
    <property type="evidence" value="ECO:0007669"/>
    <property type="project" value="TreeGrafter"/>
</dbReference>
<dbReference type="GO" id="GO:0005730">
    <property type="term" value="C:nucleolus"/>
    <property type="evidence" value="ECO:0007669"/>
    <property type="project" value="TreeGrafter"/>
</dbReference>
<dbReference type="PANTHER" id="PTHR48030">
    <property type="entry name" value="SPLICING FACTOR 3B SUBUNIT 4"/>
    <property type="match status" value="1"/>
</dbReference>
<dbReference type="GO" id="GO:0000398">
    <property type="term" value="P:mRNA splicing, via spliceosome"/>
    <property type="evidence" value="ECO:0007669"/>
    <property type="project" value="UniProtKB-ARBA"/>
</dbReference>
<feature type="domain" description="RRM" evidence="7">
    <location>
        <begin position="18"/>
        <end position="96"/>
    </location>
</feature>
<dbReference type="CDD" id="cd12334">
    <property type="entry name" value="RRM1_SF3B4"/>
    <property type="match status" value="1"/>
</dbReference>
<dbReference type="Proteomes" id="UP001497744">
    <property type="component" value="Unassembled WGS sequence"/>
</dbReference>
<dbReference type="AlphaFoldDB" id="A0AAV4LL20"/>
<evidence type="ECO:0000256" key="4">
    <source>
        <dbReference type="ARBA" id="ARBA00022884"/>
    </source>
</evidence>
<proteinExistence type="inferred from homology"/>
<name>A0AAV4LL20_BABCB</name>
<dbReference type="InterPro" id="IPR034158">
    <property type="entry name" value="SF3B4_RRM1"/>
</dbReference>
<organism evidence="8 9">
    <name type="scientific">Babesia caballi</name>
    <dbReference type="NCBI Taxonomy" id="5871"/>
    <lineage>
        <taxon>Eukaryota</taxon>
        <taxon>Sar</taxon>
        <taxon>Alveolata</taxon>
        <taxon>Apicomplexa</taxon>
        <taxon>Aconoidasida</taxon>
        <taxon>Piroplasmida</taxon>
        <taxon>Babesiidae</taxon>
        <taxon>Babesia</taxon>
    </lineage>
</organism>
<dbReference type="InterPro" id="IPR035979">
    <property type="entry name" value="RBD_domain_sf"/>
</dbReference>
<dbReference type="FunFam" id="3.30.70.330:FF:000895">
    <property type="entry name" value="Hsh49p"/>
    <property type="match status" value="1"/>
</dbReference>
<dbReference type="CDD" id="cd12335">
    <property type="entry name" value="RRM2_SF3B4"/>
    <property type="match status" value="1"/>
</dbReference>
<dbReference type="EMBL" id="BPLF01000001">
    <property type="protein sequence ID" value="GIX60697.1"/>
    <property type="molecule type" value="Genomic_DNA"/>
</dbReference>
<evidence type="ECO:0000256" key="2">
    <source>
        <dbReference type="ARBA" id="ARBA00008363"/>
    </source>
</evidence>
<evidence type="ECO:0000313" key="9">
    <source>
        <dbReference type="Proteomes" id="UP001497744"/>
    </source>
</evidence>
<dbReference type="PANTHER" id="PTHR48030:SF3">
    <property type="entry name" value="SPLICING FACTOR 3B SUBUNIT 4"/>
    <property type="match status" value="1"/>
</dbReference>
<keyword evidence="3" id="KW-0677">Repeat</keyword>
<dbReference type="SUPFAM" id="SSF54928">
    <property type="entry name" value="RNA-binding domain, RBD"/>
    <property type="match status" value="1"/>
</dbReference>
<keyword evidence="5" id="KW-0539">Nucleus</keyword>
<gene>
    <name evidence="8" type="ORF">BcabD6B2_01320</name>
</gene>
<sequence length="429" mass="46161">MGSRAGDVLSIYDRNQEATLYVGNLDTQVDEELLWEFFVQVGPVKHVHIPRDKVTGHHQGYGFVEFETEDDADYAVRILNFVKLYNKPLKCNKASRDKQTFEIGANLFIGNLDADVDDKLLHDTFASFGNIISAKVVRDVDSADGKTYAFISYDSFEASDAALAAMNGQFIANKPIHVSYAYKKDTKGERHGSAAERLIAANRPQEFLSQMGVAPYGSAVAPAAPTAPVYPPPITTPPIGMPPVIPQPPVHMGGVNAFPRQVASRGYAVALLLRRLAPEKEDDVLAVEVYELDDPVSEGVPAVVLVGKGLAVDDGQGGVQHEDALLGPVGEVAVAAFDADLLEDVAQARRQRDAPGHGEGEAHGLAGLVVRVLADDDDLHLGEGNELEGVEYQVLWGVDLLGEAVLSHQRPQLEEVGLAELVGELGSPF</sequence>
<evidence type="ECO:0000313" key="8">
    <source>
        <dbReference type="EMBL" id="GIX60697.1"/>
    </source>
</evidence>
<dbReference type="GeneID" id="94192180"/>
<protein>
    <submittedName>
        <fullName evidence="8">RNA recognition motif-containing protein</fullName>
    </submittedName>
</protein>
<keyword evidence="4 6" id="KW-0694">RNA-binding</keyword>
<comment type="caution">
    <text evidence="8">The sequence shown here is derived from an EMBL/GenBank/DDBJ whole genome shotgun (WGS) entry which is preliminary data.</text>
</comment>
<dbReference type="GO" id="GO:0097525">
    <property type="term" value="C:spliceosomal snRNP complex"/>
    <property type="evidence" value="ECO:0007669"/>
    <property type="project" value="UniProtKB-ARBA"/>
</dbReference>
<dbReference type="InterPro" id="IPR052084">
    <property type="entry name" value="SF3B4_spliceosome_assoc"/>
</dbReference>
<dbReference type="InterPro" id="IPR034159">
    <property type="entry name" value="SF3B4_RRM2"/>
</dbReference>
<dbReference type="Pfam" id="PF00076">
    <property type="entry name" value="RRM_1"/>
    <property type="match status" value="2"/>
</dbReference>
<keyword evidence="9" id="KW-1185">Reference proteome</keyword>
<evidence type="ECO:0000259" key="7">
    <source>
        <dbReference type="PROSITE" id="PS50102"/>
    </source>
</evidence>
<dbReference type="GO" id="GO:0048026">
    <property type="term" value="P:positive regulation of mRNA splicing, via spliceosome"/>
    <property type="evidence" value="ECO:0007669"/>
    <property type="project" value="TreeGrafter"/>
</dbReference>
<dbReference type="FunFam" id="3.30.70.330:FF:000505">
    <property type="entry name" value="Splicing factor 3B subunit 4"/>
    <property type="match status" value="1"/>
</dbReference>
<comment type="subcellular location">
    <subcellularLocation>
        <location evidence="1">Nucleus</location>
    </subcellularLocation>
</comment>
<feature type="domain" description="RRM" evidence="7">
    <location>
        <begin position="105"/>
        <end position="183"/>
    </location>
</feature>